<feature type="domain" description="RING-type" evidence="6">
    <location>
        <begin position="95"/>
        <end position="137"/>
    </location>
</feature>
<dbReference type="Pfam" id="PF13639">
    <property type="entry name" value="zf-RING_2"/>
    <property type="match status" value="1"/>
</dbReference>
<dbReference type="SUPFAM" id="SSF57850">
    <property type="entry name" value="RING/U-box"/>
    <property type="match status" value="1"/>
</dbReference>
<dbReference type="PANTHER" id="PTHR45798">
    <property type="entry name" value="RING-H2 FINGER PROTEIN ATL61-RELATED-RELATED"/>
    <property type="match status" value="1"/>
</dbReference>
<keyword evidence="1" id="KW-0479">Metal-binding</keyword>
<keyword evidence="5" id="KW-1133">Transmembrane helix</keyword>
<dbReference type="GO" id="GO:0008270">
    <property type="term" value="F:zinc ion binding"/>
    <property type="evidence" value="ECO:0007669"/>
    <property type="project" value="UniProtKB-KW"/>
</dbReference>
<sequence length="145" mass="16304">MTSHPPSSSPVQSNVKLDYNYLVLWVPLIVIIVLFAIAIAMGCCDWLRYQFLSVRDMLNHGHNVNMEMQSWIRAFKYQKNEPDVEGHEGEATPECPICISPFDEGEEISQLPSCGHSFHAACIVIWLNSHNSCPICRGSVLPIMS</sequence>
<keyword evidence="5" id="KW-0472">Membrane</keyword>
<evidence type="ECO:0000256" key="2">
    <source>
        <dbReference type="ARBA" id="ARBA00022771"/>
    </source>
</evidence>
<dbReference type="SMART" id="SM00184">
    <property type="entry name" value="RING"/>
    <property type="match status" value="1"/>
</dbReference>
<evidence type="ECO:0000313" key="7">
    <source>
        <dbReference type="EMBL" id="KAL0915785.1"/>
    </source>
</evidence>
<proteinExistence type="predicted"/>
<dbReference type="InterPro" id="IPR052788">
    <property type="entry name" value="RING-type_E3_ligase_ATL"/>
</dbReference>
<comment type="caution">
    <text evidence="7">The sequence shown here is derived from an EMBL/GenBank/DDBJ whole genome shotgun (WGS) entry which is preliminary data.</text>
</comment>
<gene>
    <name evidence="7" type="ORF">M5K25_013241</name>
</gene>
<evidence type="ECO:0000256" key="3">
    <source>
        <dbReference type="ARBA" id="ARBA00022833"/>
    </source>
</evidence>
<evidence type="ECO:0000313" key="8">
    <source>
        <dbReference type="Proteomes" id="UP001552299"/>
    </source>
</evidence>
<dbReference type="EMBL" id="JANQDX010000011">
    <property type="protein sequence ID" value="KAL0915785.1"/>
    <property type="molecule type" value="Genomic_DNA"/>
</dbReference>
<evidence type="ECO:0000256" key="5">
    <source>
        <dbReference type="SAM" id="Phobius"/>
    </source>
</evidence>
<keyword evidence="3" id="KW-0862">Zinc</keyword>
<reference evidence="7 8" key="1">
    <citation type="journal article" date="2024" name="Plant Biotechnol. J.">
        <title>Dendrobium thyrsiflorum genome and its molecular insights into genes involved in important horticultural traits.</title>
        <authorList>
            <person name="Chen B."/>
            <person name="Wang J.Y."/>
            <person name="Zheng P.J."/>
            <person name="Li K.L."/>
            <person name="Liang Y.M."/>
            <person name="Chen X.F."/>
            <person name="Zhang C."/>
            <person name="Zhao X."/>
            <person name="He X."/>
            <person name="Zhang G.Q."/>
            <person name="Liu Z.J."/>
            <person name="Xu Q."/>
        </authorList>
    </citation>
    <scope>NUCLEOTIDE SEQUENCE [LARGE SCALE GENOMIC DNA]</scope>
    <source>
        <strain evidence="7">GZMU011</strain>
    </source>
</reference>
<evidence type="ECO:0000256" key="4">
    <source>
        <dbReference type="PROSITE-ProRule" id="PRU00175"/>
    </source>
</evidence>
<dbReference type="AlphaFoldDB" id="A0ABD0UTA7"/>
<keyword evidence="2 4" id="KW-0863">Zinc-finger</keyword>
<keyword evidence="5" id="KW-0812">Transmembrane</keyword>
<dbReference type="Proteomes" id="UP001552299">
    <property type="component" value="Unassembled WGS sequence"/>
</dbReference>
<evidence type="ECO:0000256" key="1">
    <source>
        <dbReference type="ARBA" id="ARBA00022723"/>
    </source>
</evidence>
<dbReference type="InterPro" id="IPR001841">
    <property type="entry name" value="Znf_RING"/>
</dbReference>
<evidence type="ECO:0000259" key="6">
    <source>
        <dbReference type="PROSITE" id="PS50089"/>
    </source>
</evidence>
<dbReference type="PANTHER" id="PTHR45798:SF97">
    <property type="entry name" value="ALCOHOL-SENSITIVE RING FINGER PROTEIN 1"/>
    <property type="match status" value="1"/>
</dbReference>
<dbReference type="InterPro" id="IPR013083">
    <property type="entry name" value="Znf_RING/FYVE/PHD"/>
</dbReference>
<name>A0ABD0UTA7_DENTH</name>
<organism evidence="7 8">
    <name type="scientific">Dendrobium thyrsiflorum</name>
    <name type="common">Pinecone-like raceme dendrobium</name>
    <name type="synonym">Orchid</name>
    <dbReference type="NCBI Taxonomy" id="117978"/>
    <lineage>
        <taxon>Eukaryota</taxon>
        <taxon>Viridiplantae</taxon>
        <taxon>Streptophyta</taxon>
        <taxon>Embryophyta</taxon>
        <taxon>Tracheophyta</taxon>
        <taxon>Spermatophyta</taxon>
        <taxon>Magnoliopsida</taxon>
        <taxon>Liliopsida</taxon>
        <taxon>Asparagales</taxon>
        <taxon>Orchidaceae</taxon>
        <taxon>Epidendroideae</taxon>
        <taxon>Malaxideae</taxon>
        <taxon>Dendrobiinae</taxon>
        <taxon>Dendrobium</taxon>
    </lineage>
</organism>
<protein>
    <recommendedName>
        <fullName evidence="6">RING-type domain-containing protein</fullName>
    </recommendedName>
</protein>
<dbReference type="Gene3D" id="3.30.40.10">
    <property type="entry name" value="Zinc/RING finger domain, C3HC4 (zinc finger)"/>
    <property type="match status" value="1"/>
</dbReference>
<dbReference type="PROSITE" id="PS50089">
    <property type="entry name" value="ZF_RING_2"/>
    <property type="match status" value="1"/>
</dbReference>
<accession>A0ABD0UTA7</accession>
<feature type="transmembrane region" description="Helical" evidence="5">
    <location>
        <begin position="22"/>
        <end position="47"/>
    </location>
</feature>
<keyword evidence="8" id="KW-1185">Reference proteome</keyword>